<evidence type="ECO:0000313" key="5">
    <source>
        <dbReference type="Proteomes" id="UP000024837"/>
    </source>
</evidence>
<keyword evidence="2" id="KW-1133">Transmembrane helix</keyword>
<accession>W7HMC0</accession>
<feature type="transmembrane region" description="Helical" evidence="2">
    <location>
        <begin position="429"/>
        <end position="447"/>
    </location>
</feature>
<gene>
    <name evidence="4" type="ORF">DRE_01080</name>
</gene>
<keyword evidence="2" id="KW-0472">Membrane</keyword>
<dbReference type="OrthoDB" id="3533814at2759"/>
<dbReference type="HOGENOM" id="CLU_634622_0_0_1"/>
<evidence type="ECO:0000256" key="1">
    <source>
        <dbReference type="SAM" id="MobiDB-lite"/>
    </source>
</evidence>
<sequence length="460" mass="51546">MGEAEEVPPPMWPSPQPHSTEHANHHGEGSSNTNCVRNIDLVSTGDDGVTLHTRIVELSPPDPITNDSLVAVIRQGYPPYLAQLDTTAPDLQELAEALDPSHLNSTSISPPGKAMHAMPCLLKIDKLPFTISEGSSDHGGSKDEFEHNQEGFSLVAPTNRMMRVPLREPPASRGPDEDAQSGAGYSKSRDPEKDAPMKNPTFAPGYPSTAAIISTDAEMSVYRRFDRLNARNILYYQAELMYIESEMDKLDEEDRLNGDTAAGSHLRHFKDLWENYQDDRVMKRKGLIQDMRYLLKEYNKCISVYKQLMDCPEPSNRVLTSIRNWRSNQGNPPINDISEQAYEKPYEADLMALKPPKCDDPLSIFVQDNLGRFFKKPQPMQIPNSDNVLYYSERAIDLFVTIICTLLAIVVLVGSMTTLFFVESQGLRLGLVWLFTFLFAVSIFLMARLSKGEIFLATAA</sequence>
<dbReference type="PANTHER" id="PTHR34502">
    <property type="entry name" value="DUF6594 DOMAIN-CONTAINING PROTEIN-RELATED"/>
    <property type="match status" value="1"/>
</dbReference>
<dbReference type="PANTHER" id="PTHR34502:SF4">
    <property type="entry name" value="DUF6594 DOMAIN-CONTAINING PROTEIN"/>
    <property type="match status" value="1"/>
</dbReference>
<evidence type="ECO:0000256" key="2">
    <source>
        <dbReference type="SAM" id="Phobius"/>
    </source>
</evidence>
<protein>
    <recommendedName>
        <fullName evidence="3">DUF6594 domain-containing protein</fullName>
    </recommendedName>
</protein>
<feature type="transmembrane region" description="Helical" evidence="2">
    <location>
        <begin position="398"/>
        <end position="422"/>
    </location>
</feature>
<proteinExistence type="predicted"/>
<evidence type="ECO:0000259" key="3">
    <source>
        <dbReference type="Pfam" id="PF20237"/>
    </source>
</evidence>
<feature type="compositionally biased region" description="Pro residues" evidence="1">
    <location>
        <begin position="7"/>
        <end position="16"/>
    </location>
</feature>
<keyword evidence="2" id="KW-0812">Transmembrane</keyword>
<name>W7HMC0_9PEZI</name>
<feature type="domain" description="DUF6594" evidence="3">
    <location>
        <begin position="206"/>
        <end position="460"/>
    </location>
</feature>
<dbReference type="InterPro" id="IPR046529">
    <property type="entry name" value="DUF6594"/>
</dbReference>
<keyword evidence="5" id="KW-1185">Reference proteome</keyword>
<feature type="compositionally biased region" description="Basic and acidic residues" evidence="1">
    <location>
        <begin position="187"/>
        <end position="196"/>
    </location>
</feature>
<reference evidence="4 5" key="1">
    <citation type="submission" date="2013-05" db="EMBL/GenBank/DDBJ databases">
        <title>Drechslerella stenobrocha genome reveals carnivorous origination and mechanical trapping mechanism of predatory fungi.</title>
        <authorList>
            <person name="Liu X."/>
            <person name="Zhang W."/>
            <person name="Liu K."/>
        </authorList>
    </citation>
    <scope>NUCLEOTIDE SEQUENCE [LARGE SCALE GENOMIC DNA]</scope>
    <source>
        <strain evidence="4 5">248</strain>
    </source>
</reference>
<feature type="region of interest" description="Disordered" evidence="1">
    <location>
        <begin position="152"/>
        <end position="203"/>
    </location>
</feature>
<dbReference type="Proteomes" id="UP000024837">
    <property type="component" value="Unassembled WGS sequence"/>
</dbReference>
<organism evidence="4 5">
    <name type="scientific">Drechslerella stenobrocha 248</name>
    <dbReference type="NCBI Taxonomy" id="1043628"/>
    <lineage>
        <taxon>Eukaryota</taxon>
        <taxon>Fungi</taxon>
        <taxon>Dikarya</taxon>
        <taxon>Ascomycota</taxon>
        <taxon>Pezizomycotina</taxon>
        <taxon>Orbiliomycetes</taxon>
        <taxon>Orbiliales</taxon>
        <taxon>Orbiliaceae</taxon>
        <taxon>Drechslerella</taxon>
    </lineage>
</organism>
<evidence type="ECO:0000313" key="4">
    <source>
        <dbReference type="EMBL" id="EWC44254.1"/>
    </source>
</evidence>
<dbReference type="AlphaFoldDB" id="W7HMC0"/>
<dbReference type="EMBL" id="KI966443">
    <property type="protein sequence ID" value="EWC44254.1"/>
    <property type="molecule type" value="Genomic_DNA"/>
</dbReference>
<feature type="compositionally biased region" description="Basic and acidic residues" evidence="1">
    <location>
        <begin position="19"/>
        <end position="28"/>
    </location>
</feature>
<feature type="region of interest" description="Disordered" evidence="1">
    <location>
        <begin position="1"/>
        <end position="35"/>
    </location>
</feature>
<dbReference type="Pfam" id="PF20237">
    <property type="entry name" value="DUF6594"/>
    <property type="match status" value="1"/>
</dbReference>